<organism evidence="2">
    <name type="scientific">viral metagenome</name>
    <dbReference type="NCBI Taxonomy" id="1070528"/>
    <lineage>
        <taxon>unclassified sequences</taxon>
        <taxon>metagenomes</taxon>
        <taxon>organismal metagenomes</taxon>
    </lineage>
</organism>
<evidence type="ECO:0000313" key="2">
    <source>
        <dbReference type="EMBL" id="QHT85317.1"/>
    </source>
</evidence>
<sequence>MDFYYDSLLSRSMLIPMVHMGGNMEEVLSNEIASLEGKCLEEGYLKKGSTKLIRYSCGVLKGSNIIIQVIFQGKVANPVKGQSFMCIVENNTRAGIKGRLDDKENPFIVFLAKDHHQMPEFSDIKENEKIKVVILGQRFEINDSKISIIAVLDELYKPEPEPEPLTPFYVPKDTEKREKPDKPDKEEKTMFVFKSNSADKAPGKGVNEQLAKGQTFPELSKIKDWRRMLSNFDVSEFDWSGEGVLPEPFPAKTRWNSIEHAFQGAKHWWKGHKKDAMRFTLSGDIGKGDGAEAQKNRKLVKIDDMEGWDELSWKVMASAAEAKYLQNPERMRMLKATAPAVLFHLTTQRGKKSDIVPFTHLEYIRTL</sequence>
<proteinExistence type="predicted"/>
<name>A0A6C0HYT6_9ZZZZ</name>
<protein>
    <submittedName>
        <fullName evidence="2">Uncharacterized protein</fullName>
    </submittedName>
</protein>
<feature type="region of interest" description="Disordered" evidence="1">
    <location>
        <begin position="163"/>
        <end position="187"/>
    </location>
</feature>
<dbReference type="AlphaFoldDB" id="A0A6C0HYT6"/>
<feature type="compositionally biased region" description="Basic and acidic residues" evidence="1">
    <location>
        <begin position="172"/>
        <end position="187"/>
    </location>
</feature>
<accession>A0A6C0HYT6</accession>
<dbReference type="Gene3D" id="1.10.357.40">
    <property type="entry name" value="YbiA-like"/>
    <property type="match status" value="1"/>
</dbReference>
<evidence type="ECO:0000256" key="1">
    <source>
        <dbReference type="SAM" id="MobiDB-lite"/>
    </source>
</evidence>
<dbReference type="EMBL" id="MN740041">
    <property type="protein sequence ID" value="QHT85317.1"/>
    <property type="molecule type" value="Genomic_DNA"/>
</dbReference>
<dbReference type="SUPFAM" id="SSF143990">
    <property type="entry name" value="YbiA-like"/>
    <property type="match status" value="1"/>
</dbReference>
<reference evidence="2" key="1">
    <citation type="journal article" date="2020" name="Nature">
        <title>Giant virus diversity and host interactions through global metagenomics.</title>
        <authorList>
            <person name="Schulz F."/>
            <person name="Roux S."/>
            <person name="Paez-Espino D."/>
            <person name="Jungbluth S."/>
            <person name="Walsh D.A."/>
            <person name="Denef V.J."/>
            <person name="McMahon K.D."/>
            <person name="Konstantinidis K.T."/>
            <person name="Eloe-Fadrosh E.A."/>
            <person name="Kyrpides N.C."/>
            <person name="Woyke T."/>
        </authorList>
    </citation>
    <scope>NUCLEOTIDE SEQUENCE</scope>
    <source>
        <strain evidence="2">GVMAG-M-3300023184-17</strain>
    </source>
</reference>
<dbReference type="InterPro" id="IPR037238">
    <property type="entry name" value="YbiA-like_sf"/>
</dbReference>